<dbReference type="InterPro" id="IPR027267">
    <property type="entry name" value="AH/BAR_dom_sf"/>
</dbReference>
<dbReference type="AlphaFoldDB" id="A0A2J8NRN4"/>
<dbReference type="Gene3D" id="1.20.1270.60">
    <property type="entry name" value="Arfaptin homology (AH) domain/BAR domain"/>
    <property type="match status" value="1"/>
</dbReference>
<comment type="caution">
    <text evidence="2">The sequence shown here is derived from an EMBL/GenBank/DDBJ whole genome shotgun (WGS) entry which is preliminary data.</text>
</comment>
<dbReference type="EMBL" id="NBAG03000224">
    <property type="protein sequence ID" value="PNI74432.1"/>
    <property type="molecule type" value="Genomic_DNA"/>
</dbReference>
<evidence type="ECO:0000313" key="3">
    <source>
        <dbReference type="Proteomes" id="UP000236370"/>
    </source>
</evidence>
<accession>A0A2J8NRN4</accession>
<feature type="non-terminal residue" evidence="2">
    <location>
        <position position="1"/>
    </location>
</feature>
<sequence length="70" mass="8442">WESRVTQYERDFERISTVVRKEVIRFEKEKSKDFKNHVIKYLETLLYSQQQAGEQLGIRSGILLTKKLPR</sequence>
<dbReference type="PANTHER" id="PTHR10555:SF129">
    <property type="entry name" value="SORTING NEXIN-1"/>
    <property type="match status" value="1"/>
</dbReference>
<feature type="domain" description="Sorting nexin/Vps5-like C-terminal" evidence="1">
    <location>
        <begin position="1"/>
        <end position="53"/>
    </location>
</feature>
<reference evidence="2 3" key="1">
    <citation type="submission" date="2017-12" db="EMBL/GenBank/DDBJ databases">
        <title>High-resolution comparative analysis of great ape genomes.</title>
        <authorList>
            <person name="Pollen A."/>
            <person name="Hastie A."/>
            <person name="Hormozdiari F."/>
            <person name="Dougherty M."/>
            <person name="Liu R."/>
            <person name="Chaisson M."/>
            <person name="Hoppe E."/>
            <person name="Hill C."/>
            <person name="Pang A."/>
            <person name="Hillier L."/>
            <person name="Baker C."/>
            <person name="Armstrong J."/>
            <person name="Shendure J."/>
            <person name="Paten B."/>
            <person name="Wilson R."/>
            <person name="Chao H."/>
            <person name="Schneider V."/>
            <person name="Ventura M."/>
            <person name="Kronenberg Z."/>
            <person name="Murali S."/>
            <person name="Gordon D."/>
            <person name="Cantsilieris S."/>
            <person name="Munson K."/>
            <person name="Nelson B."/>
            <person name="Raja A."/>
            <person name="Underwood J."/>
            <person name="Diekhans M."/>
            <person name="Fiddes I."/>
            <person name="Haussler D."/>
            <person name="Eichler E."/>
        </authorList>
    </citation>
    <scope>NUCLEOTIDE SEQUENCE [LARGE SCALE GENOMIC DNA]</scope>
    <source>
        <strain evidence="2">Yerkes chimp pedigree #C0471</strain>
    </source>
</reference>
<dbReference type="PANTHER" id="PTHR10555">
    <property type="entry name" value="SORTING NEXIN"/>
    <property type="match status" value="1"/>
</dbReference>
<dbReference type="InterPro" id="IPR015404">
    <property type="entry name" value="Vps5_C"/>
</dbReference>
<gene>
    <name evidence="2" type="ORF">CK820_G0008332</name>
</gene>
<evidence type="ECO:0000313" key="2">
    <source>
        <dbReference type="EMBL" id="PNI74432.1"/>
    </source>
</evidence>
<organism evidence="2 3">
    <name type="scientific">Pan troglodytes</name>
    <name type="common">Chimpanzee</name>
    <dbReference type="NCBI Taxonomy" id="9598"/>
    <lineage>
        <taxon>Eukaryota</taxon>
        <taxon>Metazoa</taxon>
        <taxon>Chordata</taxon>
        <taxon>Craniata</taxon>
        <taxon>Vertebrata</taxon>
        <taxon>Euteleostomi</taxon>
        <taxon>Mammalia</taxon>
        <taxon>Eutheria</taxon>
        <taxon>Euarchontoglires</taxon>
        <taxon>Primates</taxon>
        <taxon>Haplorrhini</taxon>
        <taxon>Catarrhini</taxon>
        <taxon>Hominidae</taxon>
        <taxon>Pan</taxon>
    </lineage>
</organism>
<proteinExistence type="predicted"/>
<protein>
    <submittedName>
        <fullName evidence="2">SNX1 isoform 3</fullName>
    </submittedName>
</protein>
<dbReference type="SMR" id="A0A2J8NRN4"/>
<name>A0A2J8NRN4_PANTR</name>
<evidence type="ECO:0000259" key="1">
    <source>
        <dbReference type="Pfam" id="PF09325"/>
    </source>
</evidence>
<dbReference type="Pfam" id="PF09325">
    <property type="entry name" value="Vps5"/>
    <property type="match status" value="1"/>
</dbReference>
<dbReference type="Proteomes" id="UP000236370">
    <property type="component" value="Unassembled WGS sequence"/>
</dbReference>